<feature type="transmembrane region" description="Helical" evidence="1">
    <location>
        <begin position="63"/>
        <end position="81"/>
    </location>
</feature>
<organism evidence="2">
    <name type="scientific">marine sediment metagenome</name>
    <dbReference type="NCBI Taxonomy" id="412755"/>
    <lineage>
        <taxon>unclassified sequences</taxon>
        <taxon>metagenomes</taxon>
        <taxon>ecological metagenomes</taxon>
    </lineage>
</organism>
<evidence type="ECO:0000256" key="1">
    <source>
        <dbReference type="SAM" id="Phobius"/>
    </source>
</evidence>
<accession>A0A0F9BIJ8</accession>
<sequence length="207" mass="22092">MISSVILLGTLPISLFNVIATMAIASSKVPVLVGPILGTSIGVVGLTAATIITNIIQGATTDNFAQLLGFSISCFLLWIMIKNFNVENTNIQGLGFLQSYVQNYALIHIITTILTATMGIVAVMFPENEILGDVLLFISRIFTIVPVLGSVMISGMVLSGIVAVGNKVGSKLSLGGRIFLMSFKIYRNMLFIGALLGFLTLLGRLMF</sequence>
<keyword evidence="1" id="KW-1133">Transmembrane helix</keyword>
<name>A0A0F9BIJ8_9ZZZZ</name>
<feature type="transmembrane region" description="Helical" evidence="1">
    <location>
        <begin position="137"/>
        <end position="165"/>
    </location>
</feature>
<feature type="transmembrane region" description="Helical" evidence="1">
    <location>
        <begin position="101"/>
        <end position="125"/>
    </location>
</feature>
<feature type="transmembrane region" description="Helical" evidence="1">
    <location>
        <begin position="35"/>
        <end position="56"/>
    </location>
</feature>
<dbReference type="EMBL" id="LAZR01051861">
    <property type="protein sequence ID" value="KKK84256.1"/>
    <property type="molecule type" value="Genomic_DNA"/>
</dbReference>
<proteinExistence type="predicted"/>
<keyword evidence="1" id="KW-0812">Transmembrane</keyword>
<evidence type="ECO:0000313" key="2">
    <source>
        <dbReference type="EMBL" id="KKK84256.1"/>
    </source>
</evidence>
<reference evidence="2" key="1">
    <citation type="journal article" date="2015" name="Nature">
        <title>Complex archaea that bridge the gap between prokaryotes and eukaryotes.</title>
        <authorList>
            <person name="Spang A."/>
            <person name="Saw J.H."/>
            <person name="Jorgensen S.L."/>
            <person name="Zaremba-Niedzwiedzka K."/>
            <person name="Martijn J."/>
            <person name="Lind A.E."/>
            <person name="van Eijk R."/>
            <person name="Schleper C."/>
            <person name="Guy L."/>
            <person name="Ettema T.J."/>
        </authorList>
    </citation>
    <scope>NUCLEOTIDE SEQUENCE</scope>
</reference>
<protein>
    <submittedName>
        <fullName evidence="2">Uncharacterized protein</fullName>
    </submittedName>
</protein>
<comment type="caution">
    <text evidence="2">The sequence shown here is derived from an EMBL/GenBank/DDBJ whole genome shotgun (WGS) entry which is preliminary data.</text>
</comment>
<feature type="transmembrane region" description="Helical" evidence="1">
    <location>
        <begin position="185"/>
        <end position="205"/>
    </location>
</feature>
<keyword evidence="1" id="KW-0472">Membrane</keyword>
<gene>
    <name evidence="2" type="ORF">LCGC14_2785180</name>
</gene>
<dbReference type="AlphaFoldDB" id="A0A0F9BIJ8"/>